<evidence type="ECO:0000313" key="1">
    <source>
        <dbReference type="EMBL" id="SUZ91372.1"/>
    </source>
</evidence>
<gene>
    <name evidence="1" type="ORF">METZ01_LOCUS44226</name>
</gene>
<proteinExistence type="predicted"/>
<organism evidence="1">
    <name type="scientific">marine metagenome</name>
    <dbReference type="NCBI Taxonomy" id="408172"/>
    <lineage>
        <taxon>unclassified sequences</taxon>
        <taxon>metagenomes</taxon>
        <taxon>ecological metagenomes</taxon>
    </lineage>
</organism>
<accession>A0A381RHT5</accession>
<protein>
    <submittedName>
        <fullName evidence="1">Uncharacterized protein</fullName>
    </submittedName>
</protein>
<reference evidence="1" key="1">
    <citation type="submission" date="2018-05" db="EMBL/GenBank/DDBJ databases">
        <authorList>
            <person name="Lanie J.A."/>
            <person name="Ng W.-L."/>
            <person name="Kazmierczak K.M."/>
            <person name="Andrzejewski T.M."/>
            <person name="Davidsen T.M."/>
            <person name="Wayne K.J."/>
            <person name="Tettelin H."/>
            <person name="Glass J.I."/>
            <person name="Rusch D."/>
            <person name="Podicherti R."/>
            <person name="Tsui H.-C.T."/>
            <person name="Winkler M.E."/>
        </authorList>
    </citation>
    <scope>NUCLEOTIDE SEQUENCE</scope>
</reference>
<name>A0A381RHT5_9ZZZZ</name>
<dbReference type="AlphaFoldDB" id="A0A381RHT5"/>
<dbReference type="EMBL" id="UINC01001969">
    <property type="protein sequence ID" value="SUZ91372.1"/>
    <property type="molecule type" value="Genomic_DNA"/>
</dbReference>
<sequence length="57" mass="6347">MPGELALITFEECIWLIIIRLSGSNPANLEKPIKSFGSLTLDFLFEKTSLIFSKGNC</sequence>